<evidence type="ECO:0000313" key="2">
    <source>
        <dbReference type="EMBL" id="KAJ9581687.1"/>
    </source>
</evidence>
<feature type="transmembrane region" description="Helical" evidence="1">
    <location>
        <begin position="37"/>
        <end position="55"/>
    </location>
</feature>
<keyword evidence="3" id="KW-1185">Reference proteome</keyword>
<gene>
    <name evidence="2" type="ORF">L9F63_023134</name>
</gene>
<accession>A0AAD7ZKC6</accession>
<comment type="caution">
    <text evidence="2">The sequence shown here is derived from an EMBL/GenBank/DDBJ whole genome shotgun (WGS) entry which is preliminary data.</text>
</comment>
<organism evidence="2 3">
    <name type="scientific">Diploptera punctata</name>
    <name type="common">Pacific beetle cockroach</name>
    <dbReference type="NCBI Taxonomy" id="6984"/>
    <lineage>
        <taxon>Eukaryota</taxon>
        <taxon>Metazoa</taxon>
        <taxon>Ecdysozoa</taxon>
        <taxon>Arthropoda</taxon>
        <taxon>Hexapoda</taxon>
        <taxon>Insecta</taxon>
        <taxon>Pterygota</taxon>
        <taxon>Neoptera</taxon>
        <taxon>Polyneoptera</taxon>
        <taxon>Dictyoptera</taxon>
        <taxon>Blattodea</taxon>
        <taxon>Blaberoidea</taxon>
        <taxon>Blaberidae</taxon>
        <taxon>Diplopterinae</taxon>
        <taxon>Diploptera</taxon>
    </lineage>
</organism>
<keyword evidence="1" id="KW-0812">Transmembrane</keyword>
<dbReference type="AlphaFoldDB" id="A0AAD7ZKC6"/>
<name>A0AAD7ZKC6_DIPPU</name>
<protein>
    <submittedName>
        <fullName evidence="2">Uncharacterized protein</fullName>
    </submittedName>
</protein>
<reference evidence="2" key="2">
    <citation type="submission" date="2023-05" db="EMBL/GenBank/DDBJ databases">
        <authorList>
            <person name="Fouks B."/>
        </authorList>
    </citation>
    <scope>NUCLEOTIDE SEQUENCE</scope>
    <source>
        <strain evidence="2">Stay&amp;Tobe</strain>
        <tissue evidence="2">Testes</tissue>
    </source>
</reference>
<dbReference type="Proteomes" id="UP001233999">
    <property type="component" value="Unassembled WGS sequence"/>
</dbReference>
<feature type="non-terminal residue" evidence="2">
    <location>
        <position position="1"/>
    </location>
</feature>
<evidence type="ECO:0000313" key="3">
    <source>
        <dbReference type="Proteomes" id="UP001233999"/>
    </source>
</evidence>
<reference evidence="2" key="1">
    <citation type="journal article" date="2023" name="IScience">
        <title>Live-bearing cockroach genome reveals convergent evolutionary mechanisms linked to viviparity in insects and beyond.</title>
        <authorList>
            <person name="Fouks B."/>
            <person name="Harrison M.C."/>
            <person name="Mikhailova A.A."/>
            <person name="Marchal E."/>
            <person name="English S."/>
            <person name="Carruthers M."/>
            <person name="Jennings E.C."/>
            <person name="Chiamaka E.L."/>
            <person name="Frigard R.A."/>
            <person name="Pippel M."/>
            <person name="Attardo G.M."/>
            <person name="Benoit J.B."/>
            <person name="Bornberg-Bauer E."/>
            <person name="Tobe S.S."/>
        </authorList>
    </citation>
    <scope>NUCLEOTIDE SEQUENCE</scope>
    <source>
        <strain evidence="2">Stay&amp;Tobe</strain>
    </source>
</reference>
<sequence length="119" mass="13821">FNKMATYKLLPSSRAKPPNTTILEQLVINSYLKSAHLYYFIPVYLYYFIPVYFNIMTEIPPTLVTLTDVRHKFTSPTSVFIASDENSQRKTAACVKSNTLLRKSRPRTLVFQTRNKHIT</sequence>
<feature type="non-terminal residue" evidence="2">
    <location>
        <position position="119"/>
    </location>
</feature>
<proteinExistence type="predicted"/>
<keyword evidence="1" id="KW-1133">Transmembrane helix</keyword>
<dbReference type="EMBL" id="JASPKZ010007861">
    <property type="protein sequence ID" value="KAJ9581687.1"/>
    <property type="molecule type" value="Genomic_DNA"/>
</dbReference>
<evidence type="ECO:0000256" key="1">
    <source>
        <dbReference type="SAM" id="Phobius"/>
    </source>
</evidence>
<keyword evidence="1" id="KW-0472">Membrane</keyword>